<dbReference type="eggNOG" id="ENOG5033AG3">
    <property type="taxonomic scope" value="Bacteria"/>
</dbReference>
<feature type="transmembrane region" description="Helical" evidence="2">
    <location>
        <begin position="309"/>
        <end position="330"/>
    </location>
</feature>
<accession>A0A059G8V8</accession>
<evidence type="ECO:0000256" key="1">
    <source>
        <dbReference type="SAM" id="MobiDB-lite"/>
    </source>
</evidence>
<sequence>MLRLFSILLLLGGIAAAVFGGAAVMKSFKEPAAMDMETAGAPLTMDEMAEAPMPEVVQAAPEPELAMEAAPEASMEAAPEAMEEAPMATAPAPEARSMAKSRSLSPSEFSDDETASVASVQDAFDTAENVAEDAFADVGDAADAIAEAAGVAAPPPPSKSHAEAFMESLQTVPVAHETPKTAEYKRAFDVTLALDATGDDTAVDALPNRGGNIVTGEAKVSERVEARVSGANFEIVEMSPGIQKLSPLTENVWRWSVMPLSAGDHDLVFEIYAIDQDSVVPLRTFRDTVTVQVSGLNRAIAFADQANPLFVLLGGLGSAIAGLLGAVKFFGRR</sequence>
<reference evidence="3 4" key="1">
    <citation type="journal article" date="2014" name="Antonie Van Leeuwenhoek">
        <title>Hyphomonas beringensis sp. nov. and Hyphomonas chukchiensis sp. nov., isolated from surface seawater of the Bering Sea and Chukchi Sea.</title>
        <authorList>
            <person name="Li C."/>
            <person name="Lai Q."/>
            <person name="Li G."/>
            <person name="Dong C."/>
            <person name="Wang J."/>
            <person name="Liao Y."/>
            <person name="Shao Z."/>
        </authorList>
    </citation>
    <scope>NUCLEOTIDE SEQUENCE [LARGE SCALE GENOMIC DNA]</scope>
    <source>
        <strain evidence="3 4">SCH89</strain>
    </source>
</reference>
<keyword evidence="4" id="KW-1185">Reference proteome</keyword>
<protein>
    <submittedName>
        <fullName evidence="3">Uncharacterized protein</fullName>
    </submittedName>
</protein>
<evidence type="ECO:0000313" key="3">
    <source>
        <dbReference type="EMBL" id="KDA03174.1"/>
    </source>
</evidence>
<evidence type="ECO:0000313" key="4">
    <source>
        <dbReference type="Proteomes" id="UP000024942"/>
    </source>
</evidence>
<keyword evidence="2" id="KW-0812">Transmembrane</keyword>
<dbReference type="Proteomes" id="UP000024942">
    <property type="component" value="Unassembled WGS sequence"/>
</dbReference>
<proteinExistence type="predicted"/>
<keyword evidence="2" id="KW-1133">Transmembrane helix</keyword>
<dbReference type="OrthoDB" id="7619296at2"/>
<dbReference type="RefSeq" id="WP_035537091.1">
    <property type="nucleotide sequence ID" value="NZ_ARYL01000008.1"/>
</dbReference>
<name>A0A059G8V8_9PROT</name>
<keyword evidence="2" id="KW-0472">Membrane</keyword>
<feature type="region of interest" description="Disordered" evidence="1">
    <location>
        <begin position="87"/>
        <end position="115"/>
    </location>
</feature>
<evidence type="ECO:0000256" key="2">
    <source>
        <dbReference type="SAM" id="Phobius"/>
    </source>
</evidence>
<comment type="caution">
    <text evidence="3">The sequence shown here is derived from an EMBL/GenBank/DDBJ whole genome shotgun (WGS) entry which is preliminary data.</text>
</comment>
<dbReference type="AlphaFoldDB" id="A0A059G8V8"/>
<dbReference type="EMBL" id="ARYL01000008">
    <property type="protein sequence ID" value="KDA03174.1"/>
    <property type="molecule type" value="Genomic_DNA"/>
</dbReference>
<dbReference type="PATRIC" id="fig|1280953.3.peg.1461"/>
<gene>
    <name evidence="3" type="ORF">HOC_07208</name>
</gene>
<organism evidence="3 4">
    <name type="scientific">Hyphomonas oceanitis SCH89</name>
    <dbReference type="NCBI Taxonomy" id="1280953"/>
    <lineage>
        <taxon>Bacteria</taxon>
        <taxon>Pseudomonadati</taxon>
        <taxon>Pseudomonadota</taxon>
        <taxon>Alphaproteobacteria</taxon>
        <taxon>Hyphomonadales</taxon>
        <taxon>Hyphomonadaceae</taxon>
        <taxon>Hyphomonas</taxon>
    </lineage>
</organism>